<name>A0A327Q0H7_9BACT</name>
<evidence type="ECO:0000313" key="1">
    <source>
        <dbReference type="EMBL" id="RAI97888.1"/>
    </source>
</evidence>
<gene>
    <name evidence="1" type="ORF">LX64_04938</name>
</gene>
<dbReference type="EMBL" id="QLLL01000013">
    <property type="protein sequence ID" value="RAI97888.1"/>
    <property type="molecule type" value="Genomic_DNA"/>
</dbReference>
<evidence type="ECO:0000313" key="2">
    <source>
        <dbReference type="Proteomes" id="UP000249547"/>
    </source>
</evidence>
<comment type="caution">
    <text evidence="1">The sequence shown here is derived from an EMBL/GenBank/DDBJ whole genome shotgun (WGS) entry which is preliminary data.</text>
</comment>
<reference evidence="1 2" key="1">
    <citation type="submission" date="2018-06" db="EMBL/GenBank/DDBJ databases">
        <title>Genomic Encyclopedia of Archaeal and Bacterial Type Strains, Phase II (KMG-II): from individual species to whole genera.</title>
        <authorList>
            <person name="Goeker M."/>
        </authorList>
    </citation>
    <scope>NUCLEOTIDE SEQUENCE [LARGE SCALE GENOMIC DNA]</scope>
    <source>
        <strain evidence="1 2">DSM 23857</strain>
    </source>
</reference>
<protein>
    <submittedName>
        <fullName evidence="1">Uncharacterized protein</fullName>
    </submittedName>
</protein>
<dbReference type="Proteomes" id="UP000249547">
    <property type="component" value="Unassembled WGS sequence"/>
</dbReference>
<organism evidence="1 2">
    <name type="scientific">Chitinophaga skermanii</name>
    <dbReference type="NCBI Taxonomy" id="331697"/>
    <lineage>
        <taxon>Bacteria</taxon>
        <taxon>Pseudomonadati</taxon>
        <taxon>Bacteroidota</taxon>
        <taxon>Chitinophagia</taxon>
        <taxon>Chitinophagales</taxon>
        <taxon>Chitinophagaceae</taxon>
        <taxon>Chitinophaga</taxon>
    </lineage>
</organism>
<accession>A0A327Q0H7</accession>
<sequence>MLEFNQLLQEDGVFSYTEKGFTIKGDGSHKWADIAALFGCKNDRLQDDEISLDLFFKNGKCMSITESTGGWFKFLKALHTHIPGVDPNWDMEIANSHVKTNLTLLFDRAGRSSAEAEKLYYA</sequence>
<dbReference type="OrthoDB" id="1353806at2"/>
<keyword evidence="2" id="KW-1185">Reference proteome</keyword>
<dbReference type="AlphaFoldDB" id="A0A327Q0H7"/>
<proteinExistence type="predicted"/>
<dbReference type="RefSeq" id="WP_148707449.1">
    <property type="nucleotide sequence ID" value="NZ_QLLL01000013.1"/>
</dbReference>